<geneLocation type="mitochondrion" evidence="10"/>
<evidence type="ECO:0000256" key="7">
    <source>
        <dbReference type="RuleBase" id="RU367071"/>
    </source>
</evidence>
<dbReference type="GO" id="GO:0005681">
    <property type="term" value="C:spliceosomal complex"/>
    <property type="evidence" value="ECO:0007669"/>
    <property type="project" value="UniProtKB-UniRule"/>
</dbReference>
<feature type="region of interest" description="Disordered" evidence="8">
    <location>
        <begin position="1"/>
        <end position="29"/>
    </location>
</feature>
<dbReference type="AlphaFoldDB" id="A0A3P3YN79"/>
<feature type="compositionally biased region" description="Polar residues" evidence="8">
    <location>
        <begin position="498"/>
        <end position="507"/>
    </location>
</feature>
<keyword evidence="4 7" id="KW-0747">Spliceosome</keyword>
<dbReference type="GO" id="GO:0008270">
    <property type="term" value="F:zinc ion binding"/>
    <property type="evidence" value="ECO:0007669"/>
    <property type="project" value="InterPro"/>
</dbReference>
<evidence type="ECO:0000256" key="6">
    <source>
        <dbReference type="ARBA" id="ARBA00023242"/>
    </source>
</evidence>
<accession>A0A3P3YN79</accession>
<dbReference type="InterPro" id="IPR001878">
    <property type="entry name" value="Znf_CCHC"/>
</dbReference>
<dbReference type="EMBL" id="OVEO01000017">
    <property type="protein sequence ID" value="SPR01240.1"/>
    <property type="molecule type" value="Genomic_DNA"/>
</dbReference>
<feature type="domain" description="CCHC-type" evidence="9">
    <location>
        <begin position="102"/>
        <end position="118"/>
    </location>
</feature>
<evidence type="ECO:0000256" key="1">
    <source>
        <dbReference type="ARBA" id="ARBA00004123"/>
    </source>
</evidence>
<protein>
    <recommendedName>
        <fullName evidence="7">Pre-mRNA-splicing factor SLU7</fullName>
    </recommendedName>
</protein>
<evidence type="ECO:0000259" key="9">
    <source>
        <dbReference type="SMART" id="SM00343"/>
    </source>
</evidence>
<evidence type="ECO:0000313" key="11">
    <source>
        <dbReference type="Proteomes" id="UP000290189"/>
    </source>
</evidence>
<evidence type="ECO:0000256" key="4">
    <source>
        <dbReference type="ARBA" id="ARBA00022728"/>
    </source>
</evidence>
<dbReference type="Pfam" id="PF11708">
    <property type="entry name" value="Slu7"/>
    <property type="match status" value="1"/>
</dbReference>
<gene>
    <name evidence="10" type="ORF">PLBR_LOCUS8455</name>
</gene>
<dbReference type="PANTHER" id="PTHR12942">
    <property type="entry name" value="STEP II SPLICING FACTOR SLU7"/>
    <property type="match status" value="1"/>
</dbReference>
<keyword evidence="10" id="KW-0496">Mitochondrion</keyword>
<keyword evidence="6 7" id="KW-0539">Nucleus</keyword>
<feature type="region of interest" description="Disordered" evidence="8">
    <location>
        <begin position="172"/>
        <end position="228"/>
    </location>
</feature>
<dbReference type="PANTHER" id="PTHR12942:SF2">
    <property type="entry name" value="PRE-MRNA-SPLICING FACTOR SLU7"/>
    <property type="match status" value="1"/>
</dbReference>
<keyword evidence="3 7" id="KW-0507">mRNA processing</keyword>
<evidence type="ECO:0000313" key="10">
    <source>
        <dbReference type="EMBL" id="SPR01240.1"/>
    </source>
</evidence>
<organism evidence="10 11">
    <name type="scientific">Plasmodiophora brassicae</name>
    <name type="common">Clubroot disease agent</name>
    <dbReference type="NCBI Taxonomy" id="37360"/>
    <lineage>
        <taxon>Eukaryota</taxon>
        <taxon>Sar</taxon>
        <taxon>Rhizaria</taxon>
        <taxon>Endomyxa</taxon>
        <taxon>Phytomyxea</taxon>
        <taxon>Plasmodiophorida</taxon>
        <taxon>Plasmodiophoridae</taxon>
        <taxon>Plasmodiophora</taxon>
    </lineage>
</organism>
<dbReference type="InterPro" id="IPR021715">
    <property type="entry name" value="Slu7_dom"/>
</dbReference>
<reference evidence="10 11" key="1">
    <citation type="submission" date="2018-03" db="EMBL/GenBank/DDBJ databases">
        <authorList>
            <person name="Fogelqvist J."/>
        </authorList>
    </citation>
    <scope>NUCLEOTIDE SEQUENCE [LARGE SCALE GENOMIC DNA]</scope>
</reference>
<feature type="compositionally biased region" description="Basic and acidic residues" evidence="8">
    <location>
        <begin position="9"/>
        <end position="25"/>
    </location>
</feature>
<dbReference type="InterPro" id="IPR039974">
    <property type="entry name" value="Splicing_factor_SLU7"/>
</dbReference>
<dbReference type="GO" id="GO:0030628">
    <property type="term" value="F:pre-mRNA 3'-splice site binding"/>
    <property type="evidence" value="ECO:0007669"/>
    <property type="project" value="UniProtKB-UniRule"/>
</dbReference>
<dbReference type="GO" id="GO:0000398">
    <property type="term" value="P:mRNA splicing, via spliceosome"/>
    <property type="evidence" value="ECO:0007669"/>
    <property type="project" value="UniProtKB-UniRule"/>
</dbReference>
<comment type="subcellular location">
    <subcellularLocation>
        <location evidence="1 7">Nucleus</location>
    </subcellularLocation>
</comment>
<evidence type="ECO:0000256" key="3">
    <source>
        <dbReference type="ARBA" id="ARBA00022664"/>
    </source>
</evidence>
<comment type="subunit">
    <text evidence="7">Associated with the spliceosome.</text>
</comment>
<sequence length="507" mass="55082">MASAGSQRLSRDEYKKQRELDELRKSGAVPAAVDEDGRMINPHIPKYISEAPWYLNASQHPSLKHQRADAPAPPSDIHRYRRRGLLASATATTTATRFRAGACDNCGAMTHVARDCTERPRRRQARHTGRDIRPDEVCDQVDLSFDGKRDRWNGYDPATYTDVIEHFQRTDRARQHRNAAALASASASSADRHASSPGNGSSSSSTSDDDDDDDAGDDDDADAGVVVQKRDARTRTTVRNLRIREDRAKYLINLDVDSAYYDSKSRSMRDNPYAGTGVGADQVAYAGDNFVRASGDVHDFVRLQSYAWEAAAADAPNAPAAAALPPAAAPSQAEFLYKQHLQEAGKARAAARSAILDKYGGGGGDDADADGAVRLDPTLVLGQSEAYTEYAPDGTVLRGAAPAARRSKYVEDVVERGHAAVFGSYFDPASNRWGYRCCRQTLRNAYCTGTPAPAPAPVAGARPAPPAAKRALAATQHHEEEDDHDAYLRDRRRDGDPVSSSTKKVKR</sequence>
<feature type="compositionally biased region" description="Basic and acidic residues" evidence="8">
    <location>
        <begin position="485"/>
        <end position="496"/>
    </location>
</feature>
<proteinExistence type="inferred from homology"/>
<keyword evidence="5 7" id="KW-0508">mRNA splicing</keyword>
<dbReference type="SMART" id="SM00343">
    <property type="entry name" value="ZnF_C2HC"/>
    <property type="match status" value="1"/>
</dbReference>
<feature type="compositionally biased region" description="Acidic residues" evidence="8">
    <location>
        <begin position="207"/>
        <end position="222"/>
    </location>
</feature>
<comment type="function">
    <text evidence="7">Involved in pre-mRNA splicing.</text>
</comment>
<evidence type="ECO:0000256" key="2">
    <source>
        <dbReference type="ARBA" id="ARBA00007203"/>
    </source>
</evidence>
<dbReference type="Proteomes" id="UP000290189">
    <property type="component" value="Unassembled WGS sequence"/>
</dbReference>
<evidence type="ECO:0000256" key="5">
    <source>
        <dbReference type="ARBA" id="ARBA00023187"/>
    </source>
</evidence>
<feature type="compositionally biased region" description="Low complexity" evidence="8">
    <location>
        <begin position="457"/>
        <end position="474"/>
    </location>
</feature>
<evidence type="ECO:0000256" key="8">
    <source>
        <dbReference type="SAM" id="MobiDB-lite"/>
    </source>
</evidence>
<comment type="similarity">
    <text evidence="2 7">Belongs to the SLU7 family.</text>
</comment>
<feature type="compositionally biased region" description="Low complexity" evidence="8">
    <location>
        <begin position="178"/>
        <end position="206"/>
    </location>
</feature>
<name>A0A3P3YN79_PLABS</name>
<feature type="region of interest" description="Disordered" evidence="8">
    <location>
        <begin position="457"/>
        <end position="507"/>
    </location>
</feature>